<dbReference type="KEGG" id="mbat:BN1208_1222"/>
<evidence type="ECO:0000313" key="2">
    <source>
        <dbReference type="Proteomes" id="UP000064007"/>
    </source>
</evidence>
<evidence type="ECO:0008006" key="3">
    <source>
        <dbReference type="Google" id="ProtNLM"/>
    </source>
</evidence>
<keyword evidence="2" id="KW-1185">Reference proteome</keyword>
<dbReference type="HOGENOM" id="CLU_065913_0_0_4"/>
<accession>A0A0D6EWU1</accession>
<dbReference type="RefSeq" id="WP_162197767.1">
    <property type="nucleotide sequence ID" value="NZ_CP040980.1"/>
</dbReference>
<gene>
    <name evidence="1" type="ORF">BN1208_1222</name>
</gene>
<dbReference type="STRING" id="1581557.BN1208_1222"/>
<dbReference type="Proteomes" id="UP000064007">
    <property type="component" value="Chromosome 1"/>
</dbReference>
<protein>
    <recommendedName>
        <fullName evidence="3">DUF1365 domain-containing protein</fullName>
    </recommendedName>
</protein>
<dbReference type="EMBL" id="LN827929">
    <property type="protein sequence ID" value="CEZ20102.1"/>
    <property type="molecule type" value="Genomic_DNA"/>
</dbReference>
<proteinExistence type="predicted"/>
<reference evidence="2" key="1">
    <citation type="submission" date="2014-12" db="EMBL/GenBank/DDBJ databases">
        <authorList>
            <person name="Salcher M.M."/>
        </authorList>
    </citation>
    <scope>NUCLEOTIDE SEQUENCE [LARGE SCALE GENOMIC DNA]</scope>
    <source>
        <strain evidence="2">MMS-10A-171</strain>
    </source>
</reference>
<name>A0A0D6EWU1_9PROT</name>
<sequence>MNAIYEGTLKHTRTKPKKHAFEYQIRLLYLDLDNLKGVFSDNFFWSYNRFNFGCFLRSDYFGNKKTNLKKSIQDEIRKELHFNHQGKIYLLTSPRYFGYCFNPVSFYYCFNTKNKLEAIVSHITNTPWNENHAYVHDCRNIKRPIKTFEFSKSFHVSPFMPMDIQYQWSFKEPGQEIAVSMNNIHDKQHIFNASMRLQKKPLTTQSLTFLLLKFPPETFKTIFSIYWQALCLKIKGIAFFSHP</sequence>
<dbReference type="PANTHER" id="PTHR33973:SF4">
    <property type="entry name" value="OS07G0153300 PROTEIN"/>
    <property type="match status" value="1"/>
</dbReference>
<dbReference type="AlphaFoldDB" id="A0A0D6EWU1"/>
<dbReference type="Pfam" id="PF07103">
    <property type="entry name" value="DUF1365"/>
    <property type="match status" value="1"/>
</dbReference>
<evidence type="ECO:0000313" key="1">
    <source>
        <dbReference type="EMBL" id="CEZ20102.1"/>
    </source>
</evidence>
<dbReference type="InterPro" id="IPR010775">
    <property type="entry name" value="DUF1365"/>
</dbReference>
<dbReference type="PANTHER" id="PTHR33973">
    <property type="entry name" value="OS07G0153300 PROTEIN"/>
    <property type="match status" value="1"/>
</dbReference>
<organism evidence="1 2">
    <name type="scientific">Candidatus Methylopumilus planktonicus</name>
    <dbReference type="NCBI Taxonomy" id="1581557"/>
    <lineage>
        <taxon>Bacteria</taxon>
        <taxon>Pseudomonadati</taxon>
        <taxon>Pseudomonadota</taxon>
        <taxon>Betaproteobacteria</taxon>
        <taxon>Nitrosomonadales</taxon>
        <taxon>Methylophilaceae</taxon>
        <taxon>Candidatus Methylopumilus</taxon>
    </lineage>
</organism>